<feature type="transmembrane region" description="Helical" evidence="6">
    <location>
        <begin position="305"/>
        <end position="329"/>
    </location>
</feature>
<dbReference type="AlphaFoldDB" id="F2JKI0"/>
<feature type="transmembrane region" description="Helical" evidence="6">
    <location>
        <begin position="398"/>
        <end position="414"/>
    </location>
</feature>
<evidence type="ECO:0000313" key="8">
    <source>
        <dbReference type="Proteomes" id="UP000008467"/>
    </source>
</evidence>
<feature type="transmembrane region" description="Helical" evidence="6">
    <location>
        <begin position="228"/>
        <end position="252"/>
    </location>
</feature>
<protein>
    <submittedName>
        <fullName evidence="7">Polysaccharide biosynthesis protein</fullName>
    </submittedName>
</protein>
<keyword evidence="5 6" id="KW-0472">Membrane</keyword>
<dbReference type="PANTHER" id="PTHR30250">
    <property type="entry name" value="PST FAMILY PREDICTED COLANIC ACID TRANSPORTER"/>
    <property type="match status" value="1"/>
</dbReference>
<dbReference type="GO" id="GO:0005886">
    <property type="term" value="C:plasma membrane"/>
    <property type="evidence" value="ECO:0007669"/>
    <property type="project" value="UniProtKB-SubCell"/>
</dbReference>
<dbReference type="InterPro" id="IPR050833">
    <property type="entry name" value="Poly_Biosynth_Transport"/>
</dbReference>
<dbReference type="eggNOG" id="ENOG50332HP">
    <property type="taxonomic scope" value="Bacteria"/>
</dbReference>
<name>F2JKI0_CELLD</name>
<sequence length="427" mass="48052">MFSFKLEKSLIKGNSSIRTFLRQLSILFGCRSIGIIIGIFITILNGRVLTVEDMGQFNLAINLSNVLVIPLVFGTNTSVLKILPETRENQKGTVIGTVFLCNGLMCILGGILFCSFSFWGSGLLKISSMSWYLAVIIAIASNLCIVTETFLKHQQDFKNIGLGKLISSIVLLLAYLIGVYYLKLVDVKLFLVFNVISQLILFLILVVKVDFHQIHFSLKVAKDIYSLSVLYMLSWLLSTFLYNADIYILAYLSDHYEVGVYSAYQVNVRNYFSIFYHDVFAAVFLPTILSMKIKKDEIYRNVNKWIPAIFGIIVMGTAAVCSLFIISYGKQYELNFLYVALVALGIGFQSIFFLINSILVIEGMEGAKLSLAIMSKPFPFLVANIFLLTYLFGKIGTLIAFPVNQLILVILLLYKTRRYREGDTNGC</sequence>
<dbReference type="PANTHER" id="PTHR30250:SF11">
    <property type="entry name" value="O-ANTIGEN TRANSPORTER-RELATED"/>
    <property type="match status" value="1"/>
</dbReference>
<keyword evidence="2" id="KW-1003">Cell membrane</keyword>
<dbReference type="RefSeq" id="WP_013655441.1">
    <property type="nucleotide sequence ID" value="NC_015275.1"/>
</dbReference>
<feature type="transmembrane region" description="Helical" evidence="6">
    <location>
        <begin position="20"/>
        <end position="43"/>
    </location>
</feature>
<evidence type="ECO:0000256" key="3">
    <source>
        <dbReference type="ARBA" id="ARBA00022692"/>
    </source>
</evidence>
<dbReference type="InterPro" id="IPR002797">
    <property type="entry name" value="Polysacc_synth"/>
</dbReference>
<gene>
    <name evidence="7" type="ordered locus">Clole_0397</name>
</gene>
<feature type="transmembrane region" description="Helical" evidence="6">
    <location>
        <begin position="63"/>
        <end position="83"/>
    </location>
</feature>
<dbReference type="Pfam" id="PF01943">
    <property type="entry name" value="Polysacc_synt"/>
    <property type="match status" value="1"/>
</dbReference>
<dbReference type="KEGG" id="cle:Clole_0397"/>
<comment type="subcellular location">
    <subcellularLocation>
        <location evidence="1">Cell membrane</location>
        <topology evidence="1">Multi-pass membrane protein</topology>
    </subcellularLocation>
</comment>
<proteinExistence type="predicted"/>
<organism evidence="7 8">
    <name type="scientific">Cellulosilyticum lentocellum (strain ATCC 49066 / DSM 5427 / NCIMB 11756 / RHM5)</name>
    <name type="common">Clostridium lentocellum</name>
    <dbReference type="NCBI Taxonomy" id="642492"/>
    <lineage>
        <taxon>Bacteria</taxon>
        <taxon>Bacillati</taxon>
        <taxon>Bacillota</taxon>
        <taxon>Clostridia</taxon>
        <taxon>Lachnospirales</taxon>
        <taxon>Cellulosilyticaceae</taxon>
        <taxon>Cellulosilyticum</taxon>
    </lineage>
</organism>
<evidence type="ECO:0000256" key="6">
    <source>
        <dbReference type="SAM" id="Phobius"/>
    </source>
</evidence>
<feature type="transmembrane region" description="Helical" evidence="6">
    <location>
        <begin position="335"/>
        <end position="361"/>
    </location>
</feature>
<feature type="transmembrane region" description="Helical" evidence="6">
    <location>
        <begin position="272"/>
        <end position="293"/>
    </location>
</feature>
<feature type="transmembrane region" description="Helical" evidence="6">
    <location>
        <begin position="95"/>
        <end position="119"/>
    </location>
</feature>
<feature type="transmembrane region" description="Helical" evidence="6">
    <location>
        <begin position="131"/>
        <end position="151"/>
    </location>
</feature>
<feature type="transmembrane region" description="Helical" evidence="6">
    <location>
        <begin position="188"/>
        <end position="207"/>
    </location>
</feature>
<keyword evidence="3 6" id="KW-0812">Transmembrane</keyword>
<dbReference type="STRING" id="642492.Clole_0397"/>
<dbReference type="Proteomes" id="UP000008467">
    <property type="component" value="Chromosome"/>
</dbReference>
<feature type="transmembrane region" description="Helical" evidence="6">
    <location>
        <begin position="373"/>
        <end position="392"/>
    </location>
</feature>
<accession>F2JKI0</accession>
<keyword evidence="4 6" id="KW-1133">Transmembrane helix</keyword>
<keyword evidence="8" id="KW-1185">Reference proteome</keyword>
<evidence type="ECO:0000256" key="4">
    <source>
        <dbReference type="ARBA" id="ARBA00022989"/>
    </source>
</evidence>
<dbReference type="HOGENOM" id="CLU_642047_0_0_9"/>
<evidence type="ECO:0000313" key="7">
    <source>
        <dbReference type="EMBL" id="ADZ82140.1"/>
    </source>
</evidence>
<evidence type="ECO:0000256" key="5">
    <source>
        <dbReference type="ARBA" id="ARBA00023136"/>
    </source>
</evidence>
<dbReference type="EMBL" id="CP002582">
    <property type="protein sequence ID" value="ADZ82140.1"/>
    <property type="molecule type" value="Genomic_DNA"/>
</dbReference>
<reference evidence="7 8" key="1">
    <citation type="journal article" date="2011" name="J. Bacteriol.">
        <title>Complete genome sequence of the cellulose-degrading bacterium Cellulosilyticum lentocellum.</title>
        <authorList>
            <consortium name="US DOE Joint Genome Institute"/>
            <person name="Miller D.A."/>
            <person name="Suen G."/>
            <person name="Bruce D."/>
            <person name="Copeland A."/>
            <person name="Cheng J.F."/>
            <person name="Detter C."/>
            <person name="Goodwin L.A."/>
            <person name="Han C.S."/>
            <person name="Hauser L.J."/>
            <person name="Land M.L."/>
            <person name="Lapidus A."/>
            <person name="Lucas S."/>
            <person name="Meincke L."/>
            <person name="Pitluck S."/>
            <person name="Tapia R."/>
            <person name="Teshima H."/>
            <person name="Woyke T."/>
            <person name="Fox B.G."/>
            <person name="Angert E.R."/>
            <person name="Currie C.R."/>
        </authorList>
    </citation>
    <scope>NUCLEOTIDE SEQUENCE [LARGE SCALE GENOMIC DNA]</scope>
    <source>
        <strain evidence="8">ATCC 49066 / DSM 5427 / NCIMB 11756 / RHM5</strain>
    </source>
</reference>
<feature type="transmembrane region" description="Helical" evidence="6">
    <location>
        <begin position="163"/>
        <end position="182"/>
    </location>
</feature>
<evidence type="ECO:0000256" key="1">
    <source>
        <dbReference type="ARBA" id="ARBA00004651"/>
    </source>
</evidence>
<evidence type="ECO:0000256" key="2">
    <source>
        <dbReference type="ARBA" id="ARBA00022475"/>
    </source>
</evidence>